<dbReference type="SUPFAM" id="SSF53335">
    <property type="entry name" value="S-adenosyl-L-methionine-dependent methyltransferases"/>
    <property type="match status" value="1"/>
</dbReference>
<dbReference type="InterPro" id="IPR016584">
    <property type="entry name" value="MeTrfase_VrtF"/>
</dbReference>
<accession>A0A0L1BWX7</accession>
<reference evidence="2 3" key="1">
    <citation type="submission" date="2018-08" db="EMBL/GenBank/DDBJ databases">
        <authorList>
            <consortium name="GenomeTrakr network: Whole genome sequencing for foodborne pathogen traceback"/>
        </authorList>
    </citation>
    <scope>NUCLEOTIDE SEQUENCE [LARGE SCALE GENOMIC DNA]</scope>
    <source>
        <strain evidence="2 3">AZ-TG102963</strain>
    </source>
</reference>
<keyword evidence="2" id="KW-0489">Methyltransferase</keyword>
<proteinExistence type="predicted"/>
<feature type="domain" description="Methyltransferase type 12" evidence="1">
    <location>
        <begin position="53"/>
        <end position="150"/>
    </location>
</feature>
<dbReference type="GO" id="GO:0008168">
    <property type="term" value="F:methyltransferase activity"/>
    <property type="evidence" value="ECO:0007669"/>
    <property type="project" value="UniProtKB-KW"/>
</dbReference>
<dbReference type="GO" id="GO:0032259">
    <property type="term" value="P:methylation"/>
    <property type="evidence" value="ECO:0007669"/>
    <property type="project" value="UniProtKB-KW"/>
</dbReference>
<evidence type="ECO:0000313" key="3">
    <source>
        <dbReference type="Proteomes" id="UP000523388"/>
    </source>
</evidence>
<dbReference type="Gene3D" id="3.40.50.150">
    <property type="entry name" value="Vaccinia Virus protein VP39"/>
    <property type="match status" value="1"/>
</dbReference>
<evidence type="ECO:0000313" key="2">
    <source>
        <dbReference type="EMBL" id="EFA9846664.1"/>
    </source>
</evidence>
<dbReference type="RefSeq" id="WP_050939690.1">
    <property type="nucleotide sequence ID" value="NZ_AP024123.1"/>
</dbReference>
<dbReference type="EMBL" id="AASCJS010000017">
    <property type="protein sequence ID" value="EFA9846664.1"/>
    <property type="molecule type" value="Genomic_DNA"/>
</dbReference>
<dbReference type="PIRSF" id="PIRSF011491">
    <property type="entry name" value="Mtase_YbcY_prd"/>
    <property type="match status" value="1"/>
</dbReference>
<organism evidence="2 3">
    <name type="scientific">Escherichia coli</name>
    <dbReference type="NCBI Taxonomy" id="562"/>
    <lineage>
        <taxon>Bacteria</taxon>
        <taxon>Pseudomonadati</taxon>
        <taxon>Pseudomonadota</taxon>
        <taxon>Gammaproteobacteria</taxon>
        <taxon>Enterobacterales</taxon>
        <taxon>Enterobacteriaceae</taxon>
        <taxon>Escherichia</taxon>
    </lineage>
</organism>
<gene>
    <name evidence="2" type="ORF">C1Q91_003077</name>
</gene>
<dbReference type="InterPro" id="IPR029063">
    <property type="entry name" value="SAM-dependent_MTases_sf"/>
</dbReference>
<dbReference type="InterPro" id="IPR013217">
    <property type="entry name" value="Methyltransf_12"/>
</dbReference>
<protein>
    <submittedName>
        <fullName evidence="2">Class I SAM-dependent methyltransferase</fullName>
    </submittedName>
</protein>
<keyword evidence="2" id="KW-0808">Transferase</keyword>
<dbReference type="CDD" id="cd02440">
    <property type="entry name" value="AdoMet_MTases"/>
    <property type="match status" value="1"/>
</dbReference>
<evidence type="ECO:0000259" key="1">
    <source>
        <dbReference type="Pfam" id="PF08242"/>
    </source>
</evidence>
<dbReference type="Pfam" id="PF08242">
    <property type="entry name" value="Methyltransf_12"/>
    <property type="match status" value="1"/>
</dbReference>
<dbReference type="Proteomes" id="UP000523388">
    <property type="component" value="Unassembled WGS sequence"/>
</dbReference>
<comment type="caution">
    <text evidence="2">The sequence shown here is derived from an EMBL/GenBank/DDBJ whole genome shotgun (WGS) entry which is preliminary data.</text>
</comment>
<sequence length="217" mass="24843">MQKITDSAKVYNPFTLKLYDWWVLGISNHFAWRCNTIKHLVPHYLKHVRHRHLDIGVGTGFYLTDIPDEYIISLMDLNTASLHAAARRVGKNRVKKSIRHDVSESFPEELHNQFDSVSMFYLLHCLPGTMEQKKHVIKNAVASLTDEGVLFGATILGKDVAHNFLGRKLMSTYNNKGIFSNKDDSEESLFNSLSTYFENVKIRKEGVVALFTAENKK</sequence>
<dbReference type="AlphaFoldDB" id="A0A0L1BWX7"/>
<name>A0A0L1BWX7_ECOLX</name>